<accession>A0A2S0VUN2</accession>
<dbReference type="GO" id="GO:0004803">
    <property type="term" value="F:transposase activity"/>
    <property type="evidence" value="ECO:0007669"/>
    <property type="project" value="InterPro"/>
</dbReference>
<reference evidence="4 5" key="1">
    <citation type="submission" date="2018-01" db="EMBL/GenBank/DDBJ databases">
        <title>Genome sequence of a Cantenovulum-like bacteria.</title>
        <authorList>
            <person name="Tan W.R."/>
            <person name="Lau N.-S."/>
            <person name="Go F."/>
            <person name="Amirul A.-A.A."/>
        </authorList>
    </citation>
    <scope>NUCLEOTIDE SEQUENCE [LARGE SCALE GENOMIC DNA]</scope>
    <source>
        <strain evidence="4 5">CCB-QB4</strain>
    </source>
</reference>
<organism evidence="4 5">
    <name type="scientific">Saccharobesus litoralis</name>
    <dbReference type="NCBI Taxonomy" id="2172099"/>
    <lineage>
        <taxon>Bacteria</taxon>
        <taxon>Pseudomonadati</taxon>
        <taxon>Pseudomonadota</taxon>
        <taxon>Gammaproteobacteria</taxon>
        <taxon>Alteromonadales</taxon>
        <taxon>Alteromonadaceae</taxon>
        <taxon>Saccharobesus</taxon>
    </lineage>
</organism>
<dbReference type="Pfam" id="PF14706">
    <property type="entry name" value="Tnp_DNA_bind"/>
    <property type="match status" value="1"/>
</dbReference>
<dbReference type="GO" id="GO:0003677">
    <property type="term" value="F:DNA binding"/>
    <property type="evidence" value="ECO:0007669"/>
    <property type="project" value="InterPro"/>
</dbReference>
<dbReference type="InterPro" id="IPR038215">
    <property type="entry name" value="TN5-like_N_sf"/>
</dbReference>
<proteinExistence type="predicted"/>
<evidence type="ECO:0000313" key="3">
    <source>
        <dbReference type="EMBL" id="AWB66159.1"/>
    </source>
</evidence>
<dbReference type="InterPro" id="IPR012337">
    <property type="entry name" value="RNaseH-like_sf"/>
</dbReference>
<dbReference type="EMBL" id="CP026604">
    <property type="protein sequence ID" value="AWB67936.1"/>
    <property type="molecule type" value="Genomic_DNA"/>
</dbReference>
<dbReference type="InterPro" id="IPR014737">
    <property type="entry name" value="Transposase_Tn5-like_C"/>
</dbReference>
<dbReference type="AlphaFoldDB" id="A0A2S0VUN2"/>
<keyword evidence="5" id="KW-1185">Reference proteome</keyword>
<evidence type="ECO:0008006" key="6">
    <source>
        <dbReference type="Google" id="ProtNLM"/>
    </source>
</evidence>
<evidence type="ECO:0000313" key="4">
    <source>
        <dbReference type="EMBL" id="AWB67936.1"/>
    </source>
</evidence>
<evidence type="ECO:0000259" key="1">
    <source>
        <dbReference type="Pfam" id="PF01609"/>
    </source>
</evidence>
<dbReference type="Proteomes" id="UP000244441">
    <property type="component" value="Chromosome"/>
</dbReference>
<dbReference type="Gene3D" id="3.90.350.10">
    <property type="entry name" value="Transposase Inhibitor Protein From Tn5, Chain A, domain 1"/>
    <property type="match status" value="1"/>
</dbReference>
<protein>
    <recommendedName>
        <fullName evidence="6">Transposase</fullName>
    </recommendedName>
</protein>
<dbReference type="Pfam" id="PF01609">
    <property type="entry name" value="DDE_Tnp_1"/>
    <property type="match status" value="1"/>
</dbReference>
<dbReference type="OrthoDB" id="6448153at2"/>
<dbReference type="NCBIfam" id="NF033590">
    <property type="entry name" value="transpos_IS4_3"/>
    <property type="match status" value="1"/>
</dbReference>
<dbReference type="KEGG" id="cate:C2869_06785"/>
<name>A0A2S0VUN2_9ALTE</name>
<evidence type="ECO:0000313" key="5">
    <source>
        <dbReference type="Proteomes" id="UP000244441"/>
    </source>
</evidence>
<dbReference type="InterPro" id="IPR002559">
    <property type="entry name" value="Transposase_11"/>
</dbReference>
<evidence type="ECO:0000259" key="2">
    <source>
        <dbReference type="Pfam" id="PF14706"/>
    </source>
</evidence>
<dbReference type="InterPro" id="IPR054836">
    <property type="entry name" value="Tn5_transposase"/>
</dbReference>
<dbReference type="SUPFAM" id="SSF53098">
    <property type="entry name" value="Ribonuclease H-like"/>
    <property type="match status" value="1"/>
</dbReference>
<feature type="domain" description="Transposase IS4-like" evidence="1">
    <location>
        <begin position="195"/>
        <end position="362"/>
    </location>
</feature>
<dbReference type="Gene3D" id="1.10.740.10">
    <property type="entry name" value="Transferase Inhibitor Protein From Tn5, Chain"/>
    <property type="match status" value="1"/>
</dbReference>
<dbReference type="RefSeq" id="WP_108602231.1">
    <property type="nucleotide sequence ID" value="NZ_CP026604.1"/>
</dbReference>
<dbReference type="PANTHER" id="PTHR37319:SF1">
    <property type="entry name" value="TRANSPOSASE TN5 DIMERISATION DOMAIN-CONTAINING PROTEIN"/>
    <property type="match status" value="1"/>
</dbReference>
<feature type="domain" description="Transposase Tn5-like N-terminal" evidence="2">
    <location>
        <begin position="7"/>
        <end position="65"/>
    </location>
</feature>
<dbReference type="GO" id="GO:0006313">
    <property type="term" value="P:DNA transposition"/>
    <property type="evidence" value="ECO:0007669"/>
    <property type="project" value="InterPro"/>
</dbReference>
<dbReference type="Gene3D" id="1.10.246.40">
    <property type="entry name" value="Tn5 transposase, domain 1"/>
    <property type="match status" value="1"/>
</dbReference>
<dbReference type="PANTHER" id="PTHR37319">
    <property type="entry name" value="TRANSPOSASE"/>
    <property type="match status" value="1"/>
</dbReference>
<dbReference type="InterPro" id="IPR047768">
    <property type="entry name" value="Tn5p-like"/>
</dbReference>
<dbReference type="EMBL" id="CP026604">
    <property type="protein sequence ID" value="AWB66159.1"/>
    <property type="molecule type" value="Genomic_DNA"/>
</dbReference>
<dbReference type="InterPro" id="IPR014735">
    <property type="entry name" value="Transposase_Tn5-like_N"/>
</dbReference>
<dbReference type="KEGG" id="cate:C2869_16560"/>
<sequence>MFNSTTEEWANSIFGNAELGDSRRTDRLVKFTTDMANHAGNSVVSASEYPASVEAAYRLIRNHAVRPEHIALSGFKFTDTIVKERPLVLAIQDTTGLSYRHSICDKLGNASSAKKSAKNPQGRSLFVHSTLMMDADSEQILGLGNQYYWFREQKNSEKKEVLQQRPIEEKESYKWQQNIETLSARMGSLSNVIDVCDREADIYEYLDYQKQQGNRFLVRAKENRKLNLPKGCLNDAVKTMSAKSHYTVHVPQKGGRKARDANVALSYRSITINKPKRATGSAELTVNMIVCQEVNAENEDEKLCWVLYTSEPITSDAQARKLVRFYELRWRVEDFHKVWKSDGTQVEKLKMQGVDNLKRVAIVQAFIAIRLMQLQQLIKNKEAARNISCERLLPQLLWKLLWKKIEKKTELPQEPPSLYWAYYAIAKIGGWYDSKRTGQVGVKAIWVGWKKIMIYAESLELIQALD</sequence>
<gene>
    <name evidence="3" type="ORF">C2869_06785</name>
    <name evidence="4" type="ORF">C2869_16560</name>
</gene>